<proteinExistence type="predicted"/>
<keyword evidence="5" id="KW-1185">Reference proteome</keyword>
<dbReference type="Pfam" id="PF25053">
    <property type="entry name" value="DUF7791"/>
    <property type="match status" value="1"/>
</dbReference>
<evidence type="ECO:0000259" key="2">
    <source>
        <dbReference type="Pfam" id="PF24883"/>
    </source>
</evidence>
<dbReference type="InterPro" id="IPR056884">
    <property type="entry name" value="NPHP3-like_N"/>
</dbReference>
<gene>
    <name evidence="4" type="ORF">CC78DRAFT_477645</name>
</gene>
<feature type="non-terminal residue" evidence="4">
    <location>
        <position position="465"/>
    </location>
</feature>
<organism evidence="4 5">
    <name type="scientific">Lojkania enalia</name>
    <dbReference type="NCBI Taxonomy" id="147567"/>
    <lineage>
        <taxon>Eukaryota</taxon>
        <taxon>Fungi</taxon>
        <taxon>Dikarya</taxon>
        <taxon>Ascomycota</taxon>
        <taxon>Pezizomycotina</taxon>
        <taxon>Dothideomycetes</taxon>
        <taxon>Pleosporomycetidae</taxon>
        <taxon>Pleosporales</taxon>
        <taxon>Pleosporales incertae sedis</taxon>
        <taxon>Lojkania</taxon>
    </lineage>
</organism>
<evidence type="ECO:0000313" key="5">
    <source>
        <dbReference type="Proteomes" id="UP000800093"/>
    </source>
</evidence>
<dbReference type="Proteomes" id="UP000800093">
    <property type="component" value="Unassembled WGS sequence"/>
</dbReference>
<dbReference type="InterPro" id="IPR027417">
    <property type="entry name" value="P-loop_NTPase"/>
</dbReference>
<dbReference type="SUPFAM" id="SSF52540">
    <property type="entry name" value="P-loop containing nucleoside triphosphate hydrolases"/>
    <property type="match status" value="1"/>
</dbReference>
<evidence type="ECO:0008006" key="6">
    <source>
        <dbReference type="Google" id="ProtNLM"/>
    </source>
</evidence>
<protein>
    <recommendedName>
        <fullName evidence="6">NACHT domain-containing protein</fullName>
    </recommendedName>
</protein>
<keyword evidence="1" id="KW-0677">Repeat</keyword>
<dbReference type="InterPro" id="IPR056693">
    <property type="entry name" value="DUF7791"/>
</dbReference>
<sequence length="465" mass="52971">MTWRYEEVPSAYENTFKWIFMDNSQASVCNWDSFVSHLSQPNVTLPYFINGKAGSGKSTLLKYIIGHQKTKTLLHQWAGNSELAIVKFFFWNLGTGLQKTTLGMLRALLHDILAQYPELIPSVFSGMYQSWADFGIPGRRADENEPHLTEIKSAFKSLMRASAKFLKLCIIIDGIDELDGDHRDLSEFLYSLASQHIKIVVSARPLPVCLSVFRGCPSLELQRLTEPDIKLFVEENLACHRSMIALSRRFPQETKELVNELKEKAAGVFLWVRLVVRLLMDGIEAGDDVSDLRRKLRSLPADLRDLYRRMISKMDPDYRVQAAKIFQLLYTWKQHVQDQPFMTIILHFAMQNPSEAFSQPIQSLDAETSEWIFKNMEARIRSRCCGLLDVYSSNSVYAASESLEHMELDGSVVDYLHRTVAEFLTSDNIWDDICEIMEGSDFEASLGLASACISTIKTCQVYPSG</sequence>
<dbReference type="PANTHER" id="PTHR10039:SF5">
    <property type="entry name" value="NACHT DOMAIN-CONTAINING PROTEIN"/>
    <property type="match status" value="1"/>
</dbReference>
<dbReference type="Pfam" id="PF24883">
    <property type="entry name" value="NPHP3_N"/>
    <property type="match status" value="1"/>
</dbReference>
<evidence type="ECO:0000256" key="1">
    <source>
        <dbReference type="ARBA" id="ARBA00022737"/>
    </source>
</evidence>
<dbReference type="Gene3D" id="3.40.50.300">
    <property type="entry name" value="P-loop containing nucleotide triphosphate hydrolases"/>
    <property type="match status" value="1"/>
</dbReference>
<dbReference type="PANTHER" id="PTHR10039">
    <property type="entry name" value="AMELOGENIN"/>
    <property type="match status" value="1"/>
</dbReference>
<reference evidence="5" key="1">
    <citation type="journal article" date="2020" name="Stud. Mycol.">
        <title>101 Dothideomycetes genomes: A test case for predicting lifestyles and emergence of pathogens.</title>
        <authorList>
            <person name="Haridas S."/>
            <person name="Albert R."/>
            <person name="Binder M."/>
            <person name="Bloem J."/>
            <person name="LaButti K."/>
            <person name="Salamov A."/>
            <person name="Andreopoulos B."/>
            <person name="Baker S."/>
            <person name="Barry K."/>
            <person name="Bills G."/>
            <person name="Bluhm B."/>
            <person name="Cannon C."/>
            <person name="Castanera R."/>
            <person name="Culley D."/>
            <person name="Daum C."/>
            <person name="Ezra D."/>
            <person name="Gonzalez J."/>
            <person name="Henrissat B."/>
            <person name="Kuo A."/>
            <person name="Liang C."/>
            <person name="Lipzen A."/>
            <person name="Lutzoni F."/>
            <person name="Magnuson J."/>
            <person name="Mondo S."/>
            <person name="Nolan M."/>
            <person name="Ohm R."/>
            <person name="Pangilinan J."/>
            <person name="Park H.-J."/>
            <person name="Ramirez L."/>
            <person name="Alfaro M."/>
            <person name="Sun H."/>
            <person name="Tritt A."/>
            <person name="Yoshinaga Y."/>
            <person name="Zwiers L.-H."/>
            <person name="Turgeon B."/>
            <person name="Goodwin S."/>
            <person name="Spatafora J."/>
            <person name="Crous P."/>
            <person name="Grigoriev I."/>
        </authorList>
    </citation>
    <scope>NUCLEOTIDE SEQUENCE [LARGE SCALE GENOMIC DNA]</scope>
    <source>
        <strain evidence="5">CBS 304.66</strain>
    </source>
</reference>
<evidence type="ECO:0000313" key="4">
    <source>
        <dbReference type="EMBL" id="KAF2258745.1"/>
    </source>
</evidence>
<dbReference type="EMBL" id="ML986741">
    <property type="protein sequence ID" value="KAF2258745.1"/>
    <property type="molecule type" value="Genomic_DNA"/>
</dbReference>
<dbReference type="OrthoDB" id="443402at2759"/>
<feature type="domain" description="DUF7791" evidence="3">
    <location>
        <begin position="314"/>
        <end position="460"/>
    </location>
</feature>
<evidence type="ECO:0000259" key="3">
    <source>
        <dbReference type="Pfam" id="PF25053"/>
    </source>
</evidence>
<comment type="caution">
    <text evidence="4">The sequence shown here is derived from an EMBL/GenBank/DDBJ whole genome shotgun (WGS) entry which is preliminary data.</text>
</comment>
<feature type="domain" description="Nephrocystin 3-like N-terminal" evidence="2">
    <location>
        <begin position="32"/>
        <end position="204"/>
    </location>
</feature>
<dbReference type="AlphaFoldDB" id="A0A9P4K238"/>
<name>A0A9P4K238_9PLEO</name>
<accession>A0A9P4K238</accession>